<comment type="subcellular location">
    <subcellularLocation>
        <location evidence="1">Cytoplasm</location>
    </subcellularLocation>
</comment>
<feature type="domain" description="Response regulatory" evidence="11">
    <location>
        <begin position="3"/>
        <end position="120"/>
    </location>
</feature>
<keyword evidence="9" id="KW-0175">Coiled coil</keyword>
<dbReference type="Pfam" id="PF00072">
    <property type="entry name" value="Response_reg"/>
    <property type="match status" value="1"/>
</dbReference>
<keyword evidence="7" id="KW-0804">Transcription</keyword>
<dbReference type="InterPro" id="IPR009057">
    <property type="entry name" value="Homeodomain-like_sf"/>
</dbReference>
<feature type="domain" description="HTH araC/xylS-type" evidence="10">
    <location>
        <begin position="426"/>
        <end position="524"/>
    </location>
</feature>
<dbReference type="InterPro" id="IPR051552">
    <property type="entry name" value="HptR"/>
</dbReference>
<evidence type="ECO:0000256" key="3">
    <source>
        <dbReference type="ARBA" id="ARBA00022553"/>
    </source>
</evidence>
<evidence type="ECO:0000256" key="1">
    <source>
        <dbReference type="ARBA" id="ARBA00004496"/>
    </source>
</evidence>
<sequence>MINVIIADDEPIIIKGLRKLLPWEELGIRIVGEAWTGRGLLELVQQERPSLVVTDISMPDGTGIDVLKEIGRSGFHTKVIFISAYQDFSYAKEALALGAVDYLVKPIEKELLLSAVQRALSLLQEESDELHNKNKLAIYEHKDRKTQLEELFDRLIDGDIRMEEAEEKLRMLDAGCAFDFFTVMILEPELNQADNRWGEHEKRLLLFAISNMAEELMTRHSAGILLRKGDRICVIINHNQETSISELASEIIRHAKSFLKITLSIGIGKEQLGIRGIRSSYQTAVEALNRSFYVDNGTFIRWTEVTGESQVSARELGEARSQVLQTFLKKDRSLMQAACETLFERIEGHSSGSREKTLIAAYGTITEWAEGLAEIGIVLDEIELQQHFDAMQSFTKFAQVKAYLLMVAEGILARLGTGGKDAQQLTTIKAYIDNHYRENITLEGVASRIFMNPYYFSSFFKKHTRMNFKQYLTEVRMKQAVKLLLQTELMVYQIAEEVGYNNARQFSDMFKKHYGKLPQEFRTQGSEKS</sequence>
<evidence type="ECO:0000256" key="2">
    <source>
        <dbReference type="ARBA" id="ARBA00022490"/>
    </source>
</evidence>
<dbReference type="Gene3D" id="1.10.10.60">
    <property type="entry name" value="Homeodomain-like"/>
    <property type="match status" value="2"/>
</dbReference>
<dbReference type="InterPro" id="IPR018060">
    <property type="entry name" value="HTH_AraC"/>
</dbReference>
<keyword evidence="13" id="KW-1185">Reference proteome</keyword>
<dbReference type="GO" id="GO:0043565">
    <property type="term" value="F:sequence-specific DNA binding"/>
    <property type="evidence" value="ECO:0007669"/>
    <property type="project" value="InterPro"/>
</dbReference>
<organism evidence="12 13">
    <name type="scientific">Paenibacillus cellulosilyticus</name>
    <dbReference type="NCBI Taxonomy" id="375489"/>
    <lineage>
        <taxon>Bacteria</taxon>
        <taxon>Bacillati</taxon>
        <taxon>Bacillota</taxon>
        <taxon>Bacilli</taxon>
        <taxon>Bacillales</taxon>
        <taxon>Paenibacillaceae</taxon>
        <taxon>Paenibacillus</taxon>
    </lineage>
</organism>
<keyword evidence="4" id="KW-0902">Two-component regulatory system</keyword>
<dbReference type="GO" id="GO:0005737">
    <property type="term" value="C:cytoplasm"/>
    <property type="evidence" value="ECO:0007669"/>
    <property type="project" value="UniProtKB-SubCell"/>
</dbReference>
<dbReference type="PANTHER" id="PTHR42713">
    <property type="entry name" value="HISTIDINE KINASE-RELATED"/>
    <property type="match status" value="1"/>
</dbReference>
<evidence type="ECO:0000256" key="7">
    <source>
        <dbReference type="ARBA" id="ARBA00023163"/>
    </source>
</evidence>
<dbReference type="SUPFAM" id="SSF46689">
    <property type="entry name" value="Homeodomain-like"/>
    <property type="match status" value="2"/>
</dbReference>
<dbReference type="PRINTS" id="PR00032">
    <property type="entry name" value="HTHARAC"/>
</dbReference>
<dbReference type="InterPro" id="IPR041522">
    <property type="entry name" value="CdaR_GGDEF"/>
</dbReference>
<dbReference type="InterPro" id="IPR018062">
    <property type="entry name" value="HTH_AraC-typ_CS"/>
</dbReference>
<keyword evidence="5" id="KW-0805">Transcription regulation</keyword>
<dbReference type="EMBL" id="QGTQ01000041">
    <property type="protein sequence ID" value="PWV90603.1"/>
    <property type="molecule type" value="Genomic_DNA"/>
</dbReference>
<dbReference type="PROSITE" id="PS01124">
    <property type="entry name" value="HTH_ARAC_FAMILY_2"/>
    <property type="match status" value="1"/>
</dbReference>
<feature type="modified residue" description="4-aspartylphosphate" evidence="8">
    <location>
        <position position="55"/>
    </location>
</feature>
<dbReference type="Gene3D" id="3.40.50.2300">
    <property type="match status" value="1"/>
</dbReference>
<dbReference type="GO" id="GO:0003700">
    <property type="term" value="F:DNA-binding transcription factor activity"/>
    <property type="evidence" value="ECO:0007669"/>
    <property type="project" value="InterPro"/>
</dbReference>
<evidence type="ECO:0000256" key="9">
    <source>
        <dbReference type="SAM" id="Coils"/>
    </source>
</evidence>
<comment type="caution">
    <text evidence="12">The sequence shown here is derived from an EMBL/GenBank/DDBJ whole genome shotgun (WGS) entry which is preliminary data.</text>
</comment>
<dbReference type="PANTHER" id="PTHR42713:SF3">
    <property type="entry name" value="TRANSCRIPTIONAL REGULATORY PROTEIN HPTR"/>
    <property type="match status" value="1"/>
</dbReference>
<dbReference type="OrthoDB" id="9794370at2"/>
<gene>
    <name evidence="12" type="ORF">DFQ01_14116</name>
</gene>
<evidence type="ECO:0000256" key="4">
    <source>
        <dbReference type="ARBA" id="ARBA00023012"/>
    </source>
</evidence>
<keyword evidence="6" id="KW-0238">DNA-binding</keyword>
<dbReference type="RefSeq" id="WP_110047359.1">
    <property type="nucleotide sequence ID" value="NZ_CP054612.1"/>
</dbReference>
<dbReference type="PROSITE" id="PS50110">
    <property type="entry name" value="RESPONSE_REGULATORY"/>
    <property type="match status" value="1"/>
</dbReference>
<dbReference type="Pfam" id="PF17853">
    <property type="entry name" value="GGDEF_2"/>
    <property type="match status" value="1"/>
</dbReference>
<dbReference type="InterPro" id="IPR011006">
    <property type="entry name" value="CheY-like_superfamily"/>
</dbReference>
<feature type="coiled-coil region" evidence="9">
    <location>
        <begin position="113"/>
        <end position="168"/>
    </location>
</feature>
<dbReference type="CDD" id="cd17536">
    <property type="entry name" value="REC_YesN-like"/>
    <property type="match status" value="1"/>
</dbReference>
<dbReference type="Proteomes" id="UP000246635">
    <property type="component" value="Unassembled WGS sequence"/>
</dbReference>
<evidence type="ECO:0000313" key="13">
    <source>
        <dbReference type="Proteomes" id="UP000246635"/>
    </source>
</evidence>
<dbReference type="AlphaFoldDB" id="A0A2V2YND8"/>
<dbReference type="Pfam" id="PF12833">
    <property type="entry name" value="HTH_18"/>
    <property type="match status" value="1"/>
</dbReference>
<protein>
    <submittedName>
        <fullName evidence="12">Two-component system response regulator YesN</fullName>
    </submittedName>
</protein>
<keyword evidence="2" id="KW-0963">Cytoplasm</keyword>
<dbReference type="SUPFAM" id="SSF52172">
    <property type="entry name" value="CheY-like"/>
    <property type="match status" value="1"/>
</dbReference>
<evidence type="ECO:0000259" key="11">
    <source>
        <dbReference type="PROSITE" id="PS50110"/>
    </source>
</evidence>
<proteinExistence type="predicted"/>
<evidence type="ECO:0000259" key="10">
    <source>
        <dbReference type="PROSITE" id="PS01124"/>
    </source>
</evidence>
<reference evidence="12 13" key="1">
    <citation type="submission" date="2018-05" db="EMBL/GenBank/DDBJ databases">
        <title>Genomic Encyclopedia of Type Strains, Phase III (KMG-III): the genomes of soil and plant-associated and newly described type strains.</title>
        <authorList>
            <person name="Whitman W."/>
        </authorList>
    </citation>
    <scope>NUCLEOTIDE SEQUENCE [LARGE SCALE GENOMIC DNA]</scope>
    <source>
        <strain evidence="12 13">CECT 5696</strain>
    </source>
</reference>
<evidence type="ECO:0000256" key="5">
    <source>
        <dbReference type="ARBA" id="ARBA00023015"/>
    </source>
</evidence>
<name>A0A2V2YND8_9BACL</name>
<dbReference type="GO" id="GO:0000160">
    <property type="term" value="P:phosphorelay signal transduction system"/>
    <property type="evidence" value="ECO:0007669"/>
    <property type="project" value="UniProtKB-KW"/>
</dbReference>
<evidence type="ECO:0000313" key="12">
    <source>
        <dbReference type="EMBL" id="PWV90603.1"/>
    </source>
</evidence>
<accession>A0A2V2YND8</accession>
<evidence type="ECO:0000256" key="8">
    <source>
        <dbReference type="PROSITE-ProRule" id="PRU00169"/>
    </source>
</evidence>
<dbReference type="PROSITE" id="PS00041">
    <property type="entry name" value="HTH_ARAC_FAMILY_1"/>
    <property type="match status" value="1"/>
</dbReference>
<dbReference type="SMART" id="SM00448">
    <property type="entry name" value="REC"/>
    <property type="match status" value="1"/>
</dbReference>
<dbReference type="InterPro" id="IPR001789">
    <property type="entry name" value="Sig_transdc_resp-reg_receiver"/>
</dbReference>
<keyword evidence="3 8" id="KW-0597">Phosphoprotein</keyword>
<dbReference type="SMART" id="SM00342">
    <property type="entry name" value="HTH_ARAC"/>
    <property type="match status" value="1"/>
</dbReference>
<dbReference type="InterPro" id="IPR020449">
    <property type="entry name" value="Tscrpt_reg_AraC-type_HTH"/>
</dbReference>
<evidence type="ECO:0000256" key="6">
    <source>
        <dbReference type="ARBA" id="ARBA00023125"/>
    </source>
</evidence>